<organism evidence="2 3">
    <name type="scientific">Trifolium medium</name>
    <dbReference type="NCBI Taxonomy" id="97028"/>
    <lineage>
        <taxon>Eukaryota</taxon>
        <taxon>Viridiplantae</taxon>
        <taxon>Streptophyta</taxon>
        <taxon>Embryophyta</taxon>
        <taxon>Tracheophyta</taxon>
        <taxon>Spermatophyta</taxon>
        <taxon>Magnoliopsida</taxon>
        <taxon>eudicotyledons</taxon>
        <taxon>Gunneridae</taxon>
        <taxon>Pentapetalae</taxon>
        <taxon>rosids</taxon>
        <taxon>fabids</taxon>
        <taxon>Fabales</taxon>
        <taxon>Fabaceae</taxon>
        <taxon>Papilionoideae</taxon>
        <taxon>50 kb inversion clade</taxon>
        <taxon>NPAAA clade</taxon>
        <taxon>Hologalegina</taxon>
        <taxon>IRL clade</taxon>
        <taxon>Trifolieae</taxon>
        <taxon>Trifolium</taxon>
    </lineage>
</organism>
<proteinExistence type="predicted"/>
<dbReference type="PANTHER" id="PTHR33240">
    <property type="entry name" value="OS08G0508500 PROTEIN"/>
    <property type="match status" value="1"/>
</dbReference>
<feature type="non-terminal residue" evidence="2">
    <location>
        <position position="179"/>
    </location>
</feature>
<evidence type="ECO:0000313" key="2">
    <source>
        <dbReference type="EMBL" id="MCI11351.1"/>
    </source>
</evidence>
<accession>A0A392PGY6</accession>
<reference evidence="2 3" key="1">
    <citation type="journal article" date="2018" name="Front. Plant Sci.">
        <title>Red Clover (Trifolium pratense) and Zigzag Clover (T. medium) - A Picture of Genomic Similarities and Differences.</title>
        <authorList>
            <person name="Dluhosova J."/>
            <person name="Istvanek J."/>
            <person name="Nedelnik J."/>
            <person name="Repkova J."/>
        </authorList>
    </citation>
    <scope>NUCLEOTIDE SEQUENCE [LARGE SCALE GENOMIC DNA]</scope>
    <source>
        <strain evidence="3">cv. 10/8</strain>
        <tissue evidence="2">Leaf</tissue>
    </source>
</reference>
<name>A0A392PGY6_9FABA</name>
<keyword evidence="3" id="KW-1185">Reference proteome</keyword>
<dbReference type="AlphaFoldDB" id="A0A392PGY6"/>
<dbReference type="PANTHER" id="PTHR33240:SF8">
    <property type="entry name" value="OS03G0439900 PROTEIN"/>
    <property type="match status" value="1"/>
</dbReference>
<dbReference type="Proteomes" id="UP000265520">
    <property type="component" value="Unassembled WGS sequence"/>
</dbReference>
<evidence type="ECO:0000313" key="3">
    <source>
        <dbReference type="Proteomes" id="UP000265520"/>
    </source>
</evidence>
<feature type="region of interest" description="Disordered" evidence="1">
    <location>
        <begin position="52"/>
        <end position="73"/>
    </location>
</feature>
<evidence type="ECO:0000256" key="1">
    <source>
        <dbReference type="SAM" id="MobiDB-lite"/>
    </source>
</evidence>
<sequence>MGANENAWCAYHMCKGHDTERYFRLRDLIEELIKSGHLRKFIKDAAQGRVVVPKAPRHQQKDHQEDEGGSGKSRIAVNTIARGFSGGGESSSARKRYVRSARSETYFVGNTCFPSIPDISFTTRDGQGVTPHDDDPLVIQVQILNCDVKRVLIDSGSSADIMYWEAFKAMQLSNEQLQP</sequence>
<dbReference type="EMBL" id="LXQA010079821">
    <property type="protein sequence ID" value="MCI11351.1"/>
    <property type="molecule type" value="Genomic_DNA"/>
</dbReference>
<protein>
    <submittedName>
        <fullName evidence="2">Gag-pol polyprotein</fullName>
    </submittedName>
</protein>
<comment type="caution">
    <text evidence="2">The sequence shown here is derived from an EMBL/GenBank/DDBJ whole genome shotgun (WGS) entry which is preliminary data.</text>
</comment>